<feature type="domain" description="HTH cro/C1-type" evidence="4">
    <location>
        <begin position="126"/>
        <end position="169"/>
    </location>
</feature>
<dbReference type="PANTHER" id="PTHR40661:SF3">
    <property type="entry name" value="FELS-1 PROPHAGE TRANSCRIPTIONAL REGULATOR"/>
    <property type="match status" value="1"/>
</dbReference>
<dbReference type="InterPro" id="IPR015927">
    <property type="entry name" value="Peptidase_S24_S26A/B/C"/>
</dbReference>
<sequence>MTTNANTFPAATQACEGLAQRITAILGDGGITQEALEAAAGVAPGTAAKWLCGELLDIGHDQAARLQEAYGFNMFWLITGRGNQRIPSLIGPGQKPAPKYLNSYPPESFAARLRYAMGLRGVRQKSDIAEAGGISTEAVSLWFNGSADTVDDEKVVALAKFLRVEPEWLRDGTGPLEGPVNVRPAEVGKRRVPLISSVQAGLMHETVTPFPAGDAFEYLLTDLDLSDSAFALEIEGRSMEPDFREGDKILVDPAVRPIAGDFVVATNGRDEATFKMYRPRGTNATGIEVFELVPLNPDYPTISNESEPLRVVGVMIEHRRYRRR</sequence>
<dbReference type="InterPro" id="IPR010982">
    <property type="entry name" value="Lambda_DNA-bd_dom_sf"/>
</dbReference>
<dbReference type="Pfam" id="PF01381">
    <property type="entry name" value="HTH_3"/>
    <property type="match status" value="1"/>
</dbReference>
<dbReference type="CDD" id="cd06529">
    <property type="entry name" value="S24_LexA-like"/>
    <property type="match status" value="1"/>
</dbReference>
<protein>
    <submittedName>
        <fullName evidence="5">Uncharacterized HTH-type transcriptional regulator CBU_1416</fullName>
    </submittedName>
</protein>
<dbReference type="SMART" id="SM00530">
    <property type="entry name" value="HTH_XRE"/>
    <property type="match status" value="2"/>
</dbReference>
<dbReference type="EMBL" id="UGSG01000001">
    <property type="protein sequence ID" value="SUA81978.1"/>
    <property type="molecule type" value="Genomic_DNA"/>
</dbReference>
<dbReference type="Pfam" id="PF00717">
    <property type="entry name" value="Peptidase_S24"/>
    <property type="match status" value="1"/>
</dbReference>
<evidence type="ECO:0000313" key="5">
    <source>
        <dbReference type="EMBL" id="SUA81978.1"/>
    </source>
</evidence>
<keyword evidence="1" id="KW-0805">Transcription regulation</keyword>
<dbReference type="InterPro" id="IPR036286">
    <property type="entry name" value="LexA/Signal_pep-like_sf"/>
</dbReference>
<dbReference type="PANTHER" id="PTHR40661">
    <property type="match status" value="1"/>
</dbReference>
<evidence type="ECO:0000256" key="2">
    <source>
        <dbReference type="ARBA" id="ARBA00023125"/>
    </source>
</evidence>
<evidence type="ECO:0000259" key="4">
    <source>
        <dbReference type="PROSITE" id="PS50943"/>
    </source>
</evidence>
<dbReference type="PROSITE" id="PS50943">
    <property type="entry name" value="HTH_CROC1"/>
    <property type="match status" value="1"/>
</dbReference>
<dbReference type="Gene3D" id="2.10.109.10">
    <property type="entry name" value="Umud Fragment, subunit A"/>
    <property type="match status" value="1"/>
</dbReference>
<dbReference type="SUPFAM" id="SSF51306">
    <property type="entry name" value="LexA/Signal peptidase"/>
    <property type="match status" value="1"/>
</dbReference>
<dbReference type="InterPro" id="IPR039418">
    <property type="entry name" value="LexA-like"/>
</dbReference>
<dbReference type="RefSeq" id="WP_255315219.1">
    <property type="nucleotide sequence ID" value="NZ_CP009553.3"/>
</dbReference>
<dbReference type="SUPFAM" id="SSF47413">
    <property type="entry name" value="lambda repressor-like DNA-binding domains"/>
    <property type="match status" value="2"/>
</dbReference>
<evidence type="ECO:0000313" key="6">
    <source>
        <dbReference type="Proteomes" id="UP000254573"/>
    </source>
</evidence>
<dbReference type="Gene3D" id="1.10.260.40">
    <property type="entry name" value="lambda repressor-like DNA-binding domains"/>
    <property type="match status" value="1"/>
</dbReference>
<evidence type="ECO:0000256" key="1">
    <source>
        <dbReference type="ARBA" id="ARBA00023015"/>
    </source>
</evidence>
<proteinExistence type="predicted"/>
<accession>A0A378YYW4</accession>
<name>A0A378YYW4_9BURK</name>
<evidence type="ECO:0000256" key="3">
    <source>
        <dbReference type="ARBA" id="ARBA00023163"/>
    </source>
</evidence>
<organism evidence="5 6">
    <name type="scientific">Pandoraea pnomenusa</name>
    <dbReference type="NCBI Taxonomy" id="93220"/>
    <lineage>
        <taxon>Bacteria</taxon>
        <taxon>Pseudomonadati</taxon>
        <taxon>Pseudomonadota</taxon>
        <taxon>Betaproteobacteria</taxon>
        <taxon>Burkholderiales</taxon>
        <taxon>Burkholderiaceae</taxon>
        <taxon>Pandoraea</taxon>
    </lineage>
</organism>
<dbReference type="GO" id="GO:0003677">
    <property type="term" value="F:DNA binding"/>
    <property type="evidence" value="ECO:0007669"/>
    <property type="project" value="UniProtKB-KW"/>
</dbReference>
<dbReference type="Proteomes" id="UP000254573">
    <property type="component" value="Unassembled WGS sequence"/>
</dbReference>
<dbReference type="AlphaFoldDB" id="A0A378YYW4"/>
<keyword evidence="3" id="KW-0804">Transcription</keyword>
<dbReference type="InterPro" id="IPR001387">
    <property type="entry name" value="Cro/C1-type_HTH"/>
</dbReference>
<reference evidence="5 6" key="1">
    <citation type="submission" date="2018-06" db="EMBL/GenBank/DDBJ databases">
        <authorList>
            <consortium name="Pathogen Informatics"/>
            <person name="Doyle S."/>
        </authorList>
    </citation>
    <scope>NUCLEOTIDE SEQUENCE [LARGE SCALE GENOMIC DNA]</scope>
    <source>
        <strain evidence="5 6">NCTC13160</strain>
    </source>
</reference>
<keyword evidence="2" id="KW-0238">DNA-binding</keyword>
<gene>
    <name evidence="5" type="ORF">NCTC13160_04852</name>
</gene>
<dbReference type="CDD" id="cd00093">
    <property type="entry name" value="HTH_XRE"/>
    <property type="match status" value="1"/>
</dbReference>